<dbReference type="InterPro" id="IPR002182">
    <property type="entry name" value="NB-ARC"/>
</dbReference>
<comment type="similarity">
    <text evidence="4">Belongs to the putative lipase ROG1 family.</text>
</comment>
<keyword evidence="12" id="KW-1185">Reference proteome</keyword>
<dbReference type="InterPro" id="IPR027417">
    <property type="entry name" value="P-loop_NTPase"/>
</dbReference>
<evidence type="ECO:0000256" key="7">
    <source>
        <dbReference type="ARBA" id="ARBA00023136"/>
    </source>
</evidence>
<keyword evidence="8" id="KW-0812">Transmembrane</keyword>
<evidence type="ECO:0000256" key="3">
    <source>
        <dbReference type="ARBA" id="ARBA00004370"/>
    </source>
</evidence>
<comment type="subcellular location">
    <subcellularLocation>
        <location evidence="2">Endoplasmic reticulum</location>
    </subcellularLocation>
    <subcellularLocation>
        <location evidence="3">Membrane</location>
    </subcellularLocation>
    <subcellularLocation>
        <location evidence="1">Mitochondrion</location>
    </subcellularLocation>
</comment>
<dbReference type="InterPro" id="IPR052374">
    <property type="entry name" value="SERAC1"/>
</dbReference>
<dbReference type="SUPFAM" id="SSF53474">
    <property type="entry name" value="alpha/beta-Hydrolases"/>
    <property type="match status" value="1"/>
</dbReference>
<name>A0A167B421_COLIC</name>
<evidence type="ECO:0000256" key="1">
    <source>
        <dbReference type="ARBA" id="ARBA00004173"/>
    </source>
</evidence>
<evidence type="ECO:0000256" key="2">
    <source>
        <dbReference type="ARBA" id="ARBA00004240"/>
    </source>
</evidence>
<dbReference type="GO" id="GO:0016020">
    <property type="term" value="C:membrane"/>
    <property type="evidence" value="ECO:0007669"/>
    <property type="project" value="UniProtKB-SubCell"/>
</dbReference>
<dbReference type="Gene3D" id="3.40.50.1820">
    <property type="entry name" value="alpha/beta hydrolase"/>
    <property type="match status" value="1"/>
</dbReference>
<sequence length="602" mass="69112">MDHSAALYMFIVLLSIAFFYDQLTKRIPTRLDYNQAPKSTFGIVQVGAGDFPTRANGVDIVFIHGLGSNPDTTWRAKVYPHEETVPGNERFVNWVSDFLPHDLQTTQRNIRIFFYNYDTYWQIDAVESRLQNLGNEFLEELHSTVYKSEVERSRRLVFVAHSQGGLVVKQALVQAQLHPRFDFIVKSTKAILFLGSPHRGTSFGKWSWMFAQALRPLGSNPSILADLGYDALPLHDLHKNFFKTTRKDLQIFNFFEKRPKTILRMWFIRWQQFCVREQSATYEGEDVRNIGLPVDHYGLNKFGSRSASYETIRSKLFEVTKHLAQLAKHHYFVPLEKVDTYTERVKLSRDHDEKLRIRHEKAGVPHAVVLHGLGGTGKSQMALDYAQRQRDRYNPILWLDATDMESMRSSFKKCAAELQVRDDRAENQGSIFEDPIVQAVNRWLYNRTEADDEWLVIVDNADDISWGVKKIIPKGKRGCIIITSQDSRIIQLLHGDCEQIHVDVMSPVEGVTLLLKHLCLDADSAPKGVQRSCNEVAQRLGCLALAIDLAGAYIGSDATPQDALSQYLTDYDRHYNELLKMNDFRGLRPTEKTVWTVWNATL</sequence>
<feature type="domain" description="DUF676" evidence="10">
    <location>
        <begin position="130"/>
        <end position="207"/>
    </location>
</feature>
<feature type="transmembrane region" description="Helical" evidence="8">
    <location>
        <begin position="6"/>
        <end position="23"/>
    </location>
</feature>
<dbReference type="GO" id="GO:0005783">
    <property type="term" value="C:endoplasmic reticulum"/>
    <property type="evidence" value="ECO:0007669"/>
    <property type="project" value="UniProtKB-SubCell"/>
</dbReference>
<evidence type="ECO:0000313" key="11">
    <source>
        <dbReference type="EMBL" id="KZL80862.1"/>
    </source>
</evidence>
<dbReference type="AlphaFoldDB" id="A0A167B421"/>
<evidence type="ECO:0000313" key="12">
    <source>
        <dbReference type="Proteomes" id="UP000076584"/>
    </source>
</evidence>
<dbReference type="EMBL" id="LFIW01001807">
    <property type="protein sequence ID" value="KZL80862.1"/>
    <property type="molecule type" value="Genomic_DNA"/>
</dbReference>
<dbReference type="Pfam" id="PF05057">
    <property type="entry name" value="DUF676"/>
    <property type="match status" value="1"/>
</dbReference>
<dbReference type="PANTHER" id="PTHR48182:SF2">
    <property type="entry name" value="PROTEIN SERAC1"/>
    <property type="match status" value="1"/>
</dbReference>
<dbReference type="Proteomes" id="UP000076584">
    <property type="component" value="Unassembled WGS sequence"/>
</dbReference>
<dbReference type="GO" id="GO:0005739">
    <property type="term" value="C:mitochondrion"/>
    <property type="evidence" value="ECO:0007669"/>
    <property type="project" value="UniProtKB-SubCell"/>
</dbReference>
<dbReference type="InterPro" id="IPR029058">
    <property type="entry name" value="AB_hydrolase_fold"/>
</dbReference>
<dbReference type="GO" id="GO:0043531">
    <property type="term" value="F:ADP binding"/>
    <property type="evidence" value="ECO:0007669"/>
    <property type="project" value="InterPro"/>
</dbReference>
<keyword evidence="7 8" id="KW-0472">Membrane</keyword>
<keyword evidence="5" id="KW-0256">Endoplasmic reticulum</keyword>
<evidence type="ECO:0000256" key="5">
    <source>
        <dbReference type="ARBA" id="ARBA00022824"/>
    </source>
</evidence>
<dbReference type="Gene3D" id="3.40.50.300">
    <property type="entry name" value="P-loop containing nucleotide triphosphate hydrolases"/>
    <property type="match status" value="1"/>
</dbReference>
<protein>
    <submittedName>
        <fullName evidence="11">Alpha beta-hydrolase</fullName>
    </submittedName>
</protein>
<evidence type="ECO:0000256" key="4">
    <source>
        <dbReference type="ARBA" id="ARBA00007920"/>
    </source>
</evidence>
<keyword evidence="11" id="KW-0378">Hydrolase</keyword>
<reference evidence="11 12" key="1">
    <citation type="submission" date="2015-06" db="EMBL/GenBank/DDBJ databases">
        <title>Survival trade-offs in plant roots during colonization by closely related pathogenic and mutualistic fungi.</title>
        <authorList>
            <person name="Hacquard S."/>
            <person name="Kracher B."/>
            <person name="Hiruma K."/>
            <person name="Weinman A."/>
            <person name="Muench P."/>
            <person name="Garrido Oter R."/>
            <person name="Ver Loren van Themaat E."/>
            <person name="Dallerey J.-F."/>
            <person name="Damm U."/>
            <person name="Henrissat B."/>
            <person name="Lespinet O."/>
            <person name="Thon M."/>
            <person name="Kemen E."/>
            <person name="McHardy A.C."/>
            <person name="Schulze-Lefert P."/>
            <person name="O'Connell R.J."/>
        </authorList>
    </citation>
    <scope>NUCLEOTIDE SEQUENCE [LARGE SCALE GENOMIC DNA]</scope>
    <source>
        <strain evidence="11 12">MAFF 238704</strain>
    </source>
</reference>
<evidence type="ECO:0000259" key="10">
    <source>
        <dbReference type="Pfam" id="PF05057"/>
    </source>
</evidence>
<comment type="caution">
    <text evidence="11">The sequence shown here is derived from an EMBL/GenBank/DDBJ whole genome shotgun (WGS) entry which is preliminary data.</text>
</comment>
<dbReference type="Pfam" id="PF00931">
    <property type="entry name" value="NB-ARC"/>
    <property type="match status" value="1"/>
</dbReference>
<dbReference type="SUPFAM" id="SSF52540">
    <property type="entry name" value="P-loop containing nucleoside triphosphate hydrolases"/>
    <property type="match status" value="1"/>
</dbReference>
<accession>A0A167B421</accession>
<keyword evidence="6" id="KW-0496">Mitochondrion</keyword>
<proteinExistence type="inferred from homology"/>
<feature type="domain" description="NB-ARC" evidence="9">
    <location>
        <begin position="365"/>
        <end position="516"/>
    </location>
</feature>
<dbReference type="GO" id="GO:0016787">
    <property type="term" value="F:hydrolase activity"/>
    <property type="evidence" value="ECO:0007669"/>
    <property type="project" value="UniProtKB-KW"/>
</dbReference>
<dbReference type="InterPro" id="IPR007751">
    <property type="entry name" value="DUF676_lipase-like"/>
</dbReference>
<evidence type="ECO:0000259" key="9">
    <source>
        <dbReference type="Pfam" id="PF00931"/>
    </source>
</evidence>
<organism evidence="11 12">
    <name type="scientific">Colletotrichum incanum</name>
    <name type="common">Soybean anthracnose fungus</name>
    <dbReference type="NCBI Taxonomy" id="1573173"/>
    <lineage>
        <taxon>Eukaryota</taxon>
        <taxon>Fungi</taxon>
        <taxon>Dikarya</taxon>
        <taxon>Ascomycota</taxon>
        <taxon>Pezizomycotina</taxon>
        <taxon>Sordariomycetes</taxon>
        <taxon>Hypocreomycetidae</taxon>
        <taxon>Glomerellales</taxon>
        <taxon>Glomerellaceae</taxon>
        <taxon>Colletotrichum</taxon>
        <taxon>Colletotrichum spaethianum species complex</taxon>
    </lineage>
</organism>
<evidence type="ECO:0000256" key="6">
    <source>
        <dbReference type="ARBA" id="ARBA00023128"/>
    </source>
</evidence>
<keyword evidence="8" id="KW-1133">Transmembrane helix</keyword>
<gene>
    <name evidence="11" type="ORF">CI238_01814</name>
</gene>
<evidence type="ECO:0000256" key="8">
    <source>
        <dbReference type="SAM" id="Phobius"/>
    </source>
</evidence>
<dbReference type="PANTHER" id="PTHR48182">
    <property type="entry name" value="PROTEIN SERAC1"/>
    <property type="match status" value="1"/>
</dbReference>